<keyword evidence="1" id="KW-0808">Transferase</keyword>
<reference evidence="1" key="1">
    <citation type="submission" date="2018-06" db="EMBL/GenBank/DDBJ databases">
        <title>Genetic diversity of the Aeromonas Hydrophila O antigens and development of a suspension array for serotype detection.</title>
        <authorList>
            <person name="Cao H."/>
            <person name="Liu B."/>
        </authorList>
    </citation>
    <scope>NUCLEOTIDE SEQUENCE</scope>
    <source>
        <strain evidence="1">G5183</strain>
    </source>
</reference>
<dbReference type="Gene3D" id="3.40.50.2000">
    <property type="entry name" value="Glycogen Phosphorylase B"/>
    <property type="match status" value="1"/>
</dbReference>
<dbReference type="SUPFAM" id="SSF53756">
    <property type="entry name" value="UDP-Glycosyltransferase/glycogen phosphorylase"/>
    <property type="match status" value="1"/>
</dbReference>
<protein>
    <submittedName>
        <fullName evidence="1">Glycosyltransferase</fullName>
    </submittedName>
</protein>
<accession>A0A346ACL2</accession>
<gene>
    <name evidence="1" type="primary">gt8</name>
</gene>
<sequence>MYKIAILCQSLRNYAGAERVVYELTHAFIRENHQVHIGCIDIGDFYHQQLAGVRINDLVDGMDHEYDLVICFHTHTLPFFFPKGVSCRKLCYFSLSPYEPIEAPLCSGQLFDSYLCNSDETKEELIRCGIAADDIYVFHNSCSFQNDAFELKQTLNKVAVVSNHPPQELLELPSLDHNLHFDYYGSAAKVEMLNDSILSKYDAVITIGYTVVFAVSAKVPVYIYDHFGGDGYLDADNYELNSYYNFSGRPACSKKDASTIIKELIDGFPSALDTFQQVYGRMAAERDIASNIDKYFNLNGFEFKKIICDALQVKHALAYSKLLLSNRFLQKIVDGSDNKAISQNILTLSDSVMHQARLIEKLNNDCLICNDTVNILVAQCKEYEYMLAEHRGLLAENRDILSAITDDVKSMINNSFVALLRRKLKTFIRHF</sequence>
<name>A0A346ACL2_AERHY</name>
<dbReference type="EMBL" id="MH449679">
    <property type="protein sequence ID" value="AXL04974.1"/>
    <property type="molecule type" value="Genomic_DNA"/>
</dbReference>
<evidence type="ECO:0000313" key="1">
    <source>
        <dbReference type="EMBL" id="AXL04974.1"/>
    </source>
</evidence>
<dbReference type="AlphaFoldDB" id="A0A346ACL2"/>
<proteinExistence type="predicted"/>
<dbReference type="GO" id="GO:0016740">
    <property type="term" value="F:transferase activity"/>
    <property type="evidence" value="ECO:0007669"/>
    <property type="project" value="UniProtKB-KW"/>
</dbReference>
<organism evidence="1">
    <name type="scientific">Aeromonas hydrophila</name>
    <dbReference type="NCBI Taxonomy" id="644"/>
    <lineage>
        <taxon>Bacteria</taxon>
        <taxon>Pseudomonadati</taxon>
        <taxon>Pseudomonadota</taxon>
        <taxon>Gammaproteobacteria</taxon>
        <taxon>Aeromonadales</taxon>
        <taxon>Aeromonadaceae</taxon>
        <taxon>Aeromonas</taxon>
    </lineage>
</organism>